<sequence>MHLPYPARKDSNAARYKPARPPSASSGYIPPILRRIRLRGGLIIAVVTFACFYLFTSISRASTASRSIKRSGAQHPITTHAPTGNPPAVLVTVMDSGLHSNSYLQNLKENRLTYAKKHGYETWFPDVFEYDLKGAPTSWSKVVAMRHALTKFPDATYFWFLDHDTIIVNMEPTVEQSLMEAKAIGDVMIKDHPVVPPDSIIKTFTHLKGEDVDLVLTQDKAGLSVGSFIVRNGEWAKFFLETWFDPIYRSYNFQKAEEHALEHIVQWHPTILSKLAIVPQRYINSYNTGDSGESYQAGDMVVRFPACSKVGYPACEAEAAKYEKQWRGTKS</sequence>
<evidence type="ECO:0000256" key="2">
    <source>
        <dbReference type="ARBA" id="ARBA00022676"/>
    </source>
</evidence>
<dbReference type="InterPro" id="IPR029044">
    <property type="entry name" value="Nucleotide-diphossugar_trans"/>
</dbReference>
<evidence type="ECO:0000256" key="3">
    <source>
        <dbReference type="ARBA" id="ARBA00022679"/>
    </source>
</evidence>
<dbReference type="Gene3D" id="3.90.550.10">
    <property type="entry name" value="Spore Coat Polysaccharide Biosynthesis Protein SpsA, Chain A"/>
    <property type="match status" value="1"/>
</dbReference>
<protein>
    <submittedName>
        <fullName evidence="4">Uncharacterized protein</fullName>
    </submittedName>
</protein>
<keyword evidence="2" id="KW-0328">Glycosyltransferase</keyword>
<name>A0A4P7N7Q5_PYROR</name>
<dbReference type="Pfam" id="PF05637">
    <property type="entry name" value="Glyco_transf_34"/>
    <property type="match status" value="1"/>
</dbReference>
<reference evidence="4 5" key="1">
    <citation type="journal article" date="2019" name="Mol. Biol. Evol.">
        <title>Blast fungal genomes show frequent chromosomal changes, gene gains and losses, and effector gene turnover.</title>
        <authorList>
            <person name="Gomez Luciano L.B."/>
            <person name="Jason Tsai I."/>
            <person name="Chuma I."/>
            <person name="Tosa Y."/>
            <person name="Chen Y.H."/>
            <person name="Li J.Y."/>
            <person name="Li M.Y."/>
            <person name="Jade Lu M.Y."/>
            <person name="Nakayashiki H."/>
            <person name="Li W.H."/>
        </authorList>
    </citation>
    <scope>NUCLEOTIDE SEQUENCE [LARGE SCALE GENOMIC DNA]</scope>
    <source>
        <strain evidence="4">MZ5-1-6</strain>
    </source>
</reference>
<dbReference type="PANTHER" id="PTHR31306">
    <property type="entry name" value="ALPHA-1,6-MANNOSYLTRANSFERASE MNN11-RELATED"/>
    <property type="match status" value="1"/>
</dbReference>
<dbReference type="PANTHER" id="PTHR31306:SF10">
    <property type="entry name" value="ALPHA-1,6-MANNOSYLTRANSFERASE MNN11-RELATED"/>
    <property type="match status" value="1"/>
</dbReference>
<gene>
    <name evidence="4" type="ORF">PoMZ_02185</name>
</gene>
<accession>A0A4P7N7Q5</accession>
<dbReference type="GO" id="GO:0000136">
    <property type="term" value="C:mannan polymerase complex"/>
    <property type="evidence" value="ECO:0007669"/>
    <property type="project" value="TreeGrafter"/>
</dbReference>
<dbReference type="GO" id="GO:0006487">
    <property type="term" value="P:protein N-linked glycosylation"/>
    <property type="evidence" value="ECO:0007669"/>
    <property type="project" value="TreeGrafter"/>
</dbReference>
<keyword evidence="3" id="KW-0808">Transferase</keyword>
<dbReference type="EMBL" id="CP034205">
    <property type="protein sequence ID" value="QBZ57261.1"/>
    <property type="molecule type" value="Genomic_DNA"/>
</dbReference>
<proteinExistence type="inferred from homology"/>
<dbReference type="FunFam" id="3.90.550.10:FF:000149">
    <property type="entry name" value="Alpha-1,6-mannosyltransferase subunit"/>
    <property type="match status" value="1"/>
</dbReference>
<dbReference type="Proteomes" id="UP000294847">
    <property type="component" value="Chromosome 2"/>
</dbReference>
<evidence type="ECO:0000256" key="1">
    <source>
        <dbReference type="ARBA" id="ARBA00005664"/>
    </source>
</evidence>
<evidence type="ECO:0000313" key="5">
    <source>
        <dbReference type="Proteomes" id="UP000294847"/>
    </source>
</evidence>
<dbReference type="InterPro" id="IPR008630">
    <property type="entry name" value="Glyco_trans_34"/>
</dbReference>
<comment type="similarity">
    <text evidence="1">Belongs to the glycosyltransferase 34 family.</text>
</comment>
<dbReference type="GO" id="GO:0000009">
    <property type="term" value="F:alpha-1,6-mannosyltransferase activity"/>
    <property type="evidence" value="ECO:0007669"/>
    <property type="project" value="TreeGrafter"/>
</dbReference>
<dbReference type="AlphaFoldDB" id="A0A4P7N7Q5"/>
<organism evidence="4 5">
    <name type="scientific">Pyricularia oryzae</name>
    <name type="common">Rice blast fungus</name>
    <name type="synonym">Magnaporthe oryzae</name>
    <dbReference type="NCBI Taxonomy" id="318829"/>
    <lineage>
        <taxon>Eukaryota</taxon>
        <taxon>Fungi</taxon>
        <taxon>Dikarya</taxon>
        <taxon>Ascomycota</taxon>
        <taxon>Pezizomycotina</taxon>
        <taxon>Sordariomycetes</taxon>
        <taxon>Sordariomycetidae</taxon>
        <taxon>Magnaporthales</taxon>
        <taxon>Pyriculariaceae</taxon>
        <taxon>Pyricularia</taxon>
    </lineage>
</organism>
<evidence type="ECO:0000313" key="4">
    <source>
        <dbReference type="EMBL" id="QBZ57261.1"/>
    </source>
</evidence>